<keyword evidence="3" id="KW-1185">Reference proteome</keyword>
<dbReference type="EMBL" id="CP142149">
    <property type="protein sequence ID" value="WSE31949.1"/>
    <property type="molecule type" value="Genomic_DNA"/>
</dbReference>
<dbReference type="PANTHER" id="PTHR43194">
    <property type="entry name" value="HYDROLASE ALPHA/BETA FOLD FAMILY"/>
    <property type="match status" value="1"/>
</dbReference>
<dbReference type="InterPro" id="IPR000073">
    <property type="entry name" value="AB_hydrolase_1"/>
</dbReference>
<dbReference type="GO" id="GO:0016787">
    <property type="term" value="F:hydrolase activity"/>
    <property type="evidence" value="ECO:0007669"/>
    <property type="project" value="UniProtKB-KW"/>
</dbReference>
<evidence type="ECO:0000313" key="2">
    <source>
        <dbReference type="EMBL" id="WSE31949.1"/>
    </source>
</evidence>
<dbReference type="Pfam" id="PF12697">
    <property type="entry name" value="Abhydrolase_6"/>
    <property type="match status" value="1"/>
</dbReference>
<dbReference type="Gene3D" id="3.40.50.1820">
    <property type="entry name" value="alpha/beta hydrolase"/>
    <property type="match status" value="1"/>
</dbReference>
<gene>
    <name evidence="2" type="ORF">VSH64_07475</name>
</gene>
<reference evidence="2 3" key="1">
    <citation type="journal article" date="2015" name="Int. J. Syst. Evol. Microbiol.">
        <title>Amycolatopsis rhabdoformis sp. nov., an actinomycete isolated from a tropical forest soil.</title>
        <authorList>
            <person name="Souza W.R."/>
            <person name="Silva R.E."/>
            <person name="Goodfellow M."/>
            <person name="Busarakam K."/>
            <person name="Figueiro F.S."/>
            <person name="Ferreira D."/>
            <person name="Rodrigues-Filho E."/>
            <person name="Moraes L.A.B."/>
            <person name="Zucchi T.D."/>
        </authorList>
    </citation>
    <scope>NUCLEOTIDE SEQUENCE [LARGE SCALE GENOMIC DNA]</scope>
    <source>
        <strain evidence="2 3">NCIMB 14900</strain>
    </source>
</reference>
<feature type="domain" description="AB hydrolase-1" evidence="1">
    <location>
        <begin position="37"/>
        <end position="254"/>
    </location>
</feature>
<accession>A0ABZ1IBU8</accession>
<dbReference type="Proteomes" id="UP001330812">
    <property type="component" value="Chromosome"/>
</dbReference>
<organism evidence="2 3">
    <name type="scientific">Amycolatopsis rhabdoformis</name>
    <dbReference type="NCBI Taxonomy" id="1448059"/>
    <lineage>
        <taxon>Bacteria</taxon>
        <taxon>Bacillati</taxon>
        <taxon>Actinomycetota</taxon>
        <taxon>Actinomycetes</taxon>
        <taxon>Pseudonocardiales</taxon>
        <taxon>Pseudonocardiaceae</taxon>
        <taxon>Amycolatopsis</taxon>
    </lineage>
</organism>
<sequence length="271" mass="29211">MRPDNKIIGAAKSERVVHGVALTEFTAPEAGRKPNPIVMVHGGCHGRWQWANLQEWFAGHGRDSAALDWFSHGGSTKLPDEEWLRREILAVRQEIDVAVEAAAGPPVLIGHSMGGLAALNYAATTERELAALVLLAPVVPRPHGPEALELPVDHDQPWGPPDAETSRTLFYSGVDDETAAALYPRLQPESPAAVWQATRWTAEVDVAAVQVPALVVGAEKDLLTPPDYVFSLAGELDADKILLPGVGHGVTLDPGWPRLAEQIDAWLTKVL</sequence>
<proteinExistence type="predicted"/>
<protein>
    <submittedName>
        <fullName evidence="2">Alpha/beta hydrolase</fullName>
    </submittedName>
</protein>
<keyword evidence="2" id="KW-0378">Hydrolase</keyword>
<dbReference type="SUPFAM" id="SSF53474">
    <property type="entry name" value="alpha/beta-Hydrolases"/>
    <property type="match status" value="1"/>
</dbReference>
<dbReference type="InterPro" id="IPR050228">
    <property type="entry name" value="Carboxylesterase_BioH"/>
</dbReference>
<dbReference type="RefSeq" id="WP_326834757.1">
    <property type="nucleotide sequence ID" value="NZ_CP142149.1"/>
</dbReference>
<dbReference type="PANTHER" id="PTHR43194:SF2">
    <property type="entry name" value="PEROXISOMAL MEMBRANE PROTEIN LPX1"/>
    <property type="match status" value="1"/>
</dbReference>
<name>A0ABZ1IBU8_9PSEU</name>
<dbReference type="InterPro" id="IPR029058">
    <property type="entry name" value="AB_hydrolase_fold"/>
</dbReference>
<evidence type="ECO:0000313" key="3">
    <source>
        <dbReference type="Proteomes" id="UP001330812"/>
    </source>
</evidence>
<evidence type="ECO:0000259" key="1">
    <source>
        <dbReference type="Pfam" id="PF12697"/>
    </source>
</evidence>